<protein>
    <recommendedName>
        <fullName evidence="3">Putative hydro-lyase FHR72_003442</fullName>
        <ecNumber evidence="3">4.2.1.-</ecNumber>
    </recommendedName>
</protein>
<name>A0A839QFD7_MYCIR</name>
<dbReference type="GO" id="GO:0016829">
    <property type="term" value="F:lyase activity"/>
    <property type="evidence" value="ECO:0007669"/>
    <property type="project" value="UniProtKB-KW"/>
</dbReference>
<sequence length="275" mass="29273">MTLPATPAVEARARIRTGAHTGPTSGLAPGFAQANLVVLPRAHAWDFLRFCVRNPVPCPVLEVTETGSPHPAALAAEADIRTDIPRYRVLRDGVCVDEPTDISRYWSADMVAFLLGCSFTFEWALAAAGIPLAHQEQGVNVPMYVTDRACVPAGPFTGPMVVSMRPLKRSDLGRAVDVTSRFPAMHGPPVHIGDPAVLGIGDLGAPDFGDPVRLGADDVPAFWACGVTPQVVAQQAKPPLAIFHAPGHMFITDHPHDHYDSASRAPIAEPSGEHP</sequence>
<keyword evidence="2 3" id="KW-0456">Lyase</keyword>
<dbReference type="InterPro" id="IPR016938">
    <property type="entry name" value="UPF0317"/>
</dbReference>
<evidence type="ECO:0000256" key="3">
    <source>
        <dbReference type="HAMAP-Rule" id="MF_01830"/>
    </source>
</evidence>
<dbReference type="Gene3D" id="3.30.2040.10">
    <property type="entry name" value="PSTPO5379-like domain"/>
    <property type="match status" value="1"/>
</dbReference>
<evidence type="ECO:0000256" key="2">
    <source>
        <dbReference type="ARBA" id="ARBA00023239"/>
    </source>
</evidence>
<dbReference type="InterPro" id="IPR038021">
    <property type="entry name" value="Putative_hydro-lyase"/>
</dbReference>
<dbReference type="FunFam" id="3.30.2040.10:FF:000001">
    <property type="entry name" value="D-glutamate cyclase, mitochondrial"/>
    <property type="match status" value="1"/>
</dbReference>
<dbReference type="EMBL" id="JACHVU010000007">
    <property type="protein sequence ID" value="MBB2991952.1"/>
    <property type="molecule type" value="Genomic_DNA"/>
</dbReference>
<feature type="region of interest" description="Disordered" evidence="4">
    <location>
        <begin position="254"/>
        <end position="275"/>
    </location>
</feature>
<evidence type="ECO:0000313" key="6">
    <source>
        <dbReference type="Proteomes" id="UP000550501"/>
    </source>
</evidence>
<evidence type="ECO:0000256" key="4">
    <source>
        <dbReference type="SAM" id="MobiDB-lite"/>
    </source>
</evidence>
<evidence type="ECO:0000256" key="1">
    <source>
        <dbReference type="ARBA" id="ARBA00007896"/>
    </source>
</evidence>
<dbReference type="EC" id="4.2.1.-" evidence="3"/>
<comment type="similarity">
    <text evidence="1 3">Belongs to the D-glutamate cyclase family.</text>
</comment>
<dbReference type="HAMAP" id="MF_01830">
    <property type="entry name" value="Hydro_lyase"/>
    <property type="match status" value="1"/>
</dbReference>
<reference evidence="5 6" key="1">
    <citation type="submission" date="2020-08" db="EMBL/GenBank/DDBJ databases">
        <title>The Agave Microbiome: Exploring the role of microbial communities in plant adaptations to desert environments.</title>
        <authorList>
            <person name="Partida-Martinez L.P."/>
        </authorList>
    </citation>
    <scope>NUCLEOTIDE SEQUENCE [LARGE SCALE GENOMIC DNA]</scope>
    <source>
        <strain evidence="5 6">AT2.18</strain>
    </source>
</reference>
<proteinExistence type="inferred from homology"/>
<dbReference type="Proteomes" id="UP000550501">
    <property type="component" value="Unassembled WGS sequence"/>
</dbReference>
<dbReference type="AlphaFoldDB" id="A0A839QFD7"/>
<accession>A0A839QFD7</accession>
<organism evidence="5 6">
    <name type="scientific">Mycolicibacterium iranicum</name>
    <name type="common">Mycobacterium iranicum</name>
    <dbReference type="NCBI Taxonomy" id="912594"/>
    <lineage>
        <taxon>Bacteria</taxon>
        <taxon>Bacillati</taxon>
        <taxon>Actinomycetota</taxon>
        <taxon>Actinomycetes</taxon>
        <taxon>Mycobacteriales</taxon>
        <taxon>Mycobacteriaceae</taxon>
        <taxon>Mycolicibacterium</taxon>
    </lineage>
</organism>
<dbReference type="Gene3D" id="3.40.1640.10">
    <property type="entry name" value="PSTPO5379-like"/>
    <property type="match status" value="1"/>
</dbReference>
<dbReference type="PANTHER" id="PTHR32022">
    <property type="entry name" value="D-GLUTAMATE CYCLASE, MITOCHONDRIAL"/>
    <property type="match status" value="1"/>
</dbReference>
<dbReference type="SUPFAM" id="SSF160920">
    <property type="entry name" value="PSTPO5379-like"/>
    <property type="match status" value="1"/>
</dbReference>
<dbReference type="InterPro" id="IPR009906">
    <property type="entry name" value="D-Glu_cyclase"/>
</dbReference>
<dbReference type="NCBIfam" id="NF003969">
    <property type="entry name" value="PRK05463.1"/>
    <property type="match status" value="1"/>
</dbReference>
<gene>
    <name evidence="5" type="ORF">FHR72_003442</name>
</gene>
<dbReference type="PANTHER" id="PTHR32022:SF10">
    <property type="entry name" value="D-GLUTAMATE CYCLASE, MITOCHONDRIAL"/>
    <property type="match status" value="1"/>
</dbReference>
<dbReference type="Pfam" id="PF07286">
    <property type="entry name" value="D-Glu_cyclase"/>
    <property type="match status" value="1"/>
</dbReference>
<dbReference type="PIRSF" id="PIRSF029755">
    <property type="entry name" value="UCP029755"/>
    <property type="match status" value="1"/>
</dbReference>
<evidence type="ECO:0000313" key="5">
    <source>
        <dbReference type="EMBL" id="MBB2991952.1"/>
    </source>
</evidence>
<comment type="caution">
    <text evidence="5">The sequence shown here is derived from an EMBL/GenBank/DDBJ whole genome shotgun (WGS) entry which is preliminary data.</text>
</comment>
<keyword evidence="6" id="KW-1185">Reference proteome</keyword>